<feature type="compositionally biased region" description="Acidic residues" evidence="2">
    <location>
        <begin position="861"/>
        <end position="871"/>
    </location>
</feature>
<comment type="caution">
    <text evidence="3">The sequence shown here is derived from an EMBL/GenBank/DDBJ whole genome shotgun (WGS) entry which is preliminary data.</text>
</comment>
<feature type="compositionally biased region" description="Low complexity" evidence="2">
    <location>
        <begin position="215"/>
        <end position="239"/>
    </location>
</feature>
<feature type="coiled-coil region" evidence="1">
    <location>
        <begin position="731"/>
        <end position="786"/>
    </location>
</feature>
<feature type="compositionally biased region" description="Low complexity" evidence="2">
    <location>
        <begin position="132"/>
        <end position="150"/>
    </location>
</feature>
<feature type="region of interest" description="Disordered" evidence="2">
    <location>
        <begin position="858"/>
        <end position="949"/>
    </location>
</feature>
<name>A0ABP0NF01_9DINO</name>
<protein>
    <submittedName>
        <fullName evidence="3">Uncharacterized protein</fullName>
    </submittedName>
</protein>
<gene>
    <name evidence="3" type="ORF">CCMP2556_LOCUS30322</name>
</gene>
<feature type="compositionally biased region" description="Basic and acidic residues" evidence="2">
    <location>
        <begin position="1000"/>
        <end position="1021"/>
    </location>
</feature>
<feature type="compositionally biased region" description="Basic and acidic residues" evidence="2">
    <location>
        <begin position="527"/>
        <end position="541"/>
    </location>
</feature>
<evidence type="ECO:0000313" key="4">
    <source>
        <dbReference type="Proteomes" id="UP001642484"/>
    </source>
</evidence>
<feature type="compositionally biased region" description="Polar residues" evidence="2">
    <location>
        <begin position="874"/>
        <end position="890"/>
    </location>
</feature>
<feature type="compositionally biased region" description="Basic and acidic residues" evidence="2">
    <location>
        <begin position="903"/>
        <end position="922"/>
    </location>
</feature>
<feature type="compositionally biased region" description="Pro residues" evidence="2">
    <location>
        <begin position="299"/>
        <end position="309"/>
    </location>
</feature>
<feature type="compositionally biased region" description="Pro residues" evidence="2">
    <location>
        <begin position="275"/>
        <end position="292"/>
    </location>
</feature>
<proteinExistence type="predicted"/>
<feature type="region of interest" description="Disordered" evidence="2">
    <location>
        <begin position="1"/>
        <end position="39"/>
    </location>
</feature>
<dbReference type="PANTHER" id="PTHR14332">
    <property type="entry name" value="DISRUPTED IN SCHIZOPHRENIA 1 PROTEIN"/>
    <property type="match status" value="1"/>
</dbReference>
<feature type="compositionally biased region" description="Polar residues" evidence="2">
    <location>
        <begin position="51"/>
        <end position="61"/>
    </location>
</feature>
<feature type="compositionally biased region" description="Gly residues" evidence="2">
    <location>
        <begin position="25"/>
        <end position="36"/>
    </location>
</feature>
<dbReference type="Proteomes" id="UP001642484">
    <property type="component" value="Unassembled WGS sequence"/>
</dbReference>
<feature type="coiled-coil region" evidence="1">
    <location>
        <begin position="331"/>
        <end position="404"/>
    </location>
</feature>
<keyword evidence="4" id="KW-1185">Reference proteome</keyword>
<feature type="compositionally biased region" description="Low complexity" evidence="2">
    <location>
        <begin position="84"/>
        <end position="97"/>
    </location>
</feature>
<evidence type="ECO:0000313" key="3">
    <source>
        <dbReference type="EMBL" id="CAK9061687.1"/>
    </source>
</evidence>
<feature type="compositionally biased region" description="Pro residues" evidence="2">
    <location>
        <begin position="202"/>
        <end position="214"/>
    </location>
</feature>
<dbReference type="PANTHER" id="PTHR14332:SF3">
    <property type="entry name" value="DISRUPTED IN SCHIZOPHRENIA 1 PROTEIN"/>
    <property type="match status" value="1"/>
</dbReference>
<organism evidence="3 4">
    <name type="scientific">Durusdinium trenchii</name>
    <dbReference type="NCBI Taxonomy" id="1381693"/>
    <lineage>
        <taxon>Eukaryota</taxon>
        <taxon>Sar</taxon>
        <taxon>Alveolata</taxon>
        <taxon>Dinophyceae</taxon>
        <taxon>Suessiales</taxon>
        <taxon>Symbiodiniaceae</taxon>
        <taxon>Durusdinium</taxon>
    </lineage>
</organism>
<evidence type="ECO:0000256" key="1">
    <source>
        <dbReference type="SAM" id="Coils"/>
    </source>
</evidence>
<feature type="compositionally biased region" description="Polar residues" evidence="2">
    <location>
        <begin position="117"/>
        <end position="126"/>
    </location>
</feature>
<feature type="region of interest" description="Disordered" evidence="2">
    <location>
        <begin position="520"/>
        <end position="541"/>
    </location>
</feature>
<sequence>MASPSEDPPSQANEKDNIGSTDIFGQGGGFGEGGTSAFGFLNSASEAANSQPQESVFSFLNSAEVAEPTPAPLQEGSPLGGGSAFAFLSGGSAGSQSSDHEHPIEVPGMASAHASPSVPSITSAPTAASVPGIASIPVASSAASAAVPESGARRKTRKALLPGHASRPQEAAGVEPPRQSVSIPEESPFEEKPPLDVQAAAKPPPPPEPAPMPHLPASLDQLAAMEAEQAKAQEPAFEQRPPLEQVEGARIPEDPKSQAGYTERLEEAPVVATLPKPPVPEQPRAAPTPSPVEPKAKAKPPPPPPPPSPEEQLKGAFNVSGVWQWLDEQKMKSEKEQKHLLEEEAVCLSESQRTAEKIASLRVKLEETEAEQNTLCEQEEYEKADALDATIQELKDKISRELEEVAIGAKKLVSFAEHLLSLTRDRASLSKQALERVEAIQGEEQEEFQRNEERCQLRVNAEEARIEAERCIGGVQGCSHVIFSPCRVCLRKRMDLAQSHLEKDGQNLNEEWQQVNEAIDQQTTEDAAERDKSVSEREKLDEEIKELERSLAEKMEQRKRLTQDIDSRDIKIACIRNKFEKQLGRLEGKQKRLEEAQKEMELDTQQVSQMELELKKEREALEGQGARHQFQMKEIQRTSKSLRRQRWFLAEVIQRRVVWQKLMEPHRHSLSQARSKWESATQKCVELSSASAGQEAEAAKLRSQIDIHVEMLPKLEAEKKLAVTSRSFKEAGRLTEEIRRRDEEKKTLEAKLETLQAGLQGAREELATCRQAEQEAEAELLKVEETCAIEELRVLRHQVKDLEDLCKSLSITDRRLYEQEIAVLRHQQEHLSKKYSVNLASLEDISQEVIEELQEKNDMELPSDDEEEEAEQVPNGTSEPGMQPQQSDAPASSEIAQDASEEVTDHKEAAEAEKDAGEHGEPAESESPAPAEPTVPLSPKSAQDRIGQLKTSIKELKAEIDPIEAEIDKAVEAEQFEHAEELENKRLDLSQKLEVFEKELDGLEKDMPKEVEAEEEPKVDGEEAGTDET</sequence>
<dbReference type="InterPro" id="IPR026081">
    <property type="entry name" value="DISC1"/>
</dbReference>
<accession>A0ABP0NF01</accession>
<reference evidence="3 4" key="1">
    <citation type="submission" date="2024-02" db="EMBL/GenBank/DDBJ databases">
        <authorList>
            <person name="Chen Y."/>
            <person name="Shah S."/>
            <person name="Dougan E. K."/>
            <person name="Thang M."/>
            <person name="Chan C."/>
        </authorList>
    </citation>
    <scope>NUCLEOTIDE SEQUENCE [LARGE SCALE GENOMIC DNA]</scope>
</reference>
<feature type="region of interest" description="Disordered" evidence="2">
    <location>
        <begin position="51"/>
        <end position="318"/>
    </location>
</feature>
<feature type="region of interest" description="Disordered" evidence="2">
    <location>
        <begin position="1000"/>
        <end position="1029"/>
    </location>
</feature>
<evidence type="ECO:0000256" key="2">
    <source>
        <dbReference type="SAM" id="MobiDB-lite"/>
    </source>
</evidence>
<keyword evidence="1" id="KW-0175">Coiled coil</keyword>
<dbReference type="EMBL" id="CAXAMN010021629">
    <property type="protein sequence ID" value="CAK9061687.1"/>
    <property type="molecule type" value="Genomic_DNA"/>
</dbReference>